<comment type="caution">
    <text evidence="2">The sequence shown here is derived from an EMBL/GenBank/DDBJ whole genome shotgun (WGS) entry which is preliminary data.</text>
</comment>
<dbReference type="InterPro" id="IPR013640">
    <property type="entry name" value="Vfa1"/>
</dbReference>
<dbReference type="GO" id="GO:0005768">
    <property type="term" value="C:endosome"/>
    <property type="evidence" value="ECO:0007669"/>
    <property type="project" value="TreeGrafter"/>
</dbReference>
<dbReference type="AlphaFoldDB" id="A0A8H7KHJ0"/>
<accession>A0A8H7KHJ0</accession>
<dbReference type="Proteomes" id="UP000629468">
    <property type="component" value="Unassembled WGS sequence"/>
</dbReference>
<feature type="compositionally biased region" description="Low complexity" evidence="1">
    <location>
        <begin position="122"/>
        <end position="137"/>
    </location>
</feature>
<feature type="region of interest" description="Disordered" evidence="1">
    <location>
        <begin position="72"/>
        <end position="181"/>
    </location>
</feature>
<sequence length="181" mass="20531">MSFQNLYYKRTAGTAKACFVCYRPSTTVLATINTVDFIYVCPSHLSDLNFASQVKEETKSQVTTEEIAKVKAEWEEKQKRKKEKEKEAAKAEKEKKTEEKKGEGQESKDKADDKKEDKPDSRTTTPSRSSPSTAPAPAHERYILHRDFFAMRQGEHRRRRQTAQAREMGTRLPGAPSGSVG</sequence>
<dbReference type="PANTHER" id="PTHR28218:SF1">
    <property type="entry name" value="VPS4-ASSOCIATED PROTEIN 1"/>
    <property type="match status" value="1"/>
</dbReference>
<evidence type="ECO:0008006" key="4">
    <source>
        <dbReference type="Google" id="ProtNLM"/>
    </source>
</evidence>
<dbReference type="EMBL" id="JABXXO010000006">
    <property type="protein sequence ID" value="KAF7776281.1"/>
    <property type="molecule type" value="Genomic_DNA"/>
</dbReference>
<evidence type="ECO:0000256" key="1">
    <source>
        <dbReference type="SAM" id="MobiDB-lite"/>
    </source>
</evidence>
<feature type="compositionally biased region" description="Basic and acidic residues" evidence="1">
    <location>
        <begin position="72"/>
        <end position="121"/>
    </location>
</feature>
<evidence type="ECO:0000313" key="2">
    <source>
        <dbReference type="EMBL" id="KAF7776281.1"/>
    </source>
</evidence>
<proteinExistence type="predicted"/>
<evidence type="ECO:0000313" key="3">
    <source>
        <dbReference type="Proteomes" id="UP000629468"/>
    </source>
</evidence>
<dbReference type="Pfam" id="PF08432">
    <property type="entry name" value="Vfa1"/>
    <property type="match status" value="1"/>
</dbReference>
<protein>
    <recommendedName>
        <fullName evidence="4">DUF1742-domain-containing protein</fullName>
    </recommendedName>
</protein>
<name>A0A8H7KHJ0_AGABI</name>
<dbReference type="PANTHER" id="PTHR28218">
    <property type="entry name" value="VPS4-ASSOCIATED PROTEIN 1"/>
    <property type="match status" value="1"/>
</dbReference>
<dbReference type="GO" id="GO:0007034">
    <property type="term" value="P:vacuolar transport"/>
    <property type="evidence" value="ECO:0007669"/>
    <property type="project" value="TreeGrafter"/>
</dbReference>
<organism evidence="2 3">
    <name type="scientific">Agaricus bisporus var. burnettii</name>
    <dbReference type="NCBI Taxonomy" id="192524"/>
    <lineage>
        <taxon>Eukaryota</taxon>
        <taxon>Fungi</taxon>
        <taxon>Dikarya</taxon>
        <taxon>Basidiomycota</taxon>
        <taxon>Agaricomycotina</taxon>
        <taxon>Agaricomycetes</taxon>
        <taxon>Agaricomycetidae</taxon>
        <taxon>Agaricales</taxon>
        <taxon>Agaricineae</taxon>
        <taxon>Agaricaceae</taxon>
        <taxon>Agaricus</taxon>
    </lineage>
</organism>
<feature type="compositionally biased region" description="Basic and acidic residues" evidence="1">
    <location>
        <begin position="138"/>
        <end position="149"/>
    </location>
</feature>
<reference evidence="2 3" key="1">
    <citation type="journal article" name="Sci. Rep.">
        <title>Telomere-to-telomere assembled and centromere annotated genomes of the two main subspecies of the button mushroom Agaricus bisporus reveal especially polymorphic chromosome ends.</title>
        <authorList>
            <person name="Sonnenberg A.S.M."/>
            <person name="Sedaghat-Telgerd N."/>
            <person name="Lavrijssen B."/>
            <person name="Ohm R.A."/>
            <person name="Hendrickx P.M."/>
            <person name="Scholtmeijer K."/>
            <person name="Baars J.J.P."/>
            <person name="van Peer A."/>
        </authorList>
    </citation>
    <scope>NUCLEOTIDE SEQUENCE [LARGE SCALE GENOMIC DNA]</scope>
    <source>
        <strain evidence="2 3">H119_p4</strain>
    </source>
</reference>
<gene>
    <name evidence="2" type="ORF">Agabi119p4_4674</name>
</gene>